<comment type="similarity">
    <text evidence="2">Belongs to the palmitoyl-protein thioesterase family.</text>
</comment>
<accession>A0A6G0TAG1</accession>
<evidence type="ECO:0000256" key="6">
    <source>
        <dbReference type="ARBA" id="ARBA00023228"/>
    </source>
</evidence>
<comment type="subcellular location">
    <subcellularLocation>
        <location evidence="1">Lysosome</location>
    </subcellularLocation>
</comment>
<reference evidence="10 11" key="1">
    <citation type="submission" date="2019-08" db="EMBL/GenBank/DDBJ databases">
        <title>The genome of the soybean aphid Biotype 1, its phylome, world population structure and adaptation to the North American continent.</title>
        <authorList>
            <person name="Giordano R."/>
            <person name="Donthu R.K."/>
            <person name="Hernandez A.G."/>
            <person name="Wright C.L."/>
            <person name="Zimin A.V."/>
        </authorList>
    </citation>
    <scope>NUCLEOTIDE SEQUENCE [LARGE SCALE GENOMIC DNA]</scope>
    <source>
        <tissue evidence="10">Whole aphids</tissue>
    </source>
</reference>
<dbReference type="AlphaFoldDB" id="A0A6G0TAG1"/>
<evidence type="ECO:0000313" key="11">
    <source>
        <dbReference type="Proteomes" id="UP000475862"/>
    </source>
</evidence>
<keyword evidence="3" id="KW-0732">Signal</keyword>
<dbReference type="Proteomes" id="UP000475862">
    <property type="component" value="Unassembled WGS sequence"/>
</dbReference>
<keyword evidence="5" id="KW-0325">Glycoprotein</keyword>
<evidence type="ECO:0000256" key="8">
    <source>
        <dbReference type="ARBA" id="ARBA00093223"/>
    </source>
</evidence>
<dbReference type="Pfam" id="PF02089">
    <property type="entry name" value="Palm_thioest"/>
    <property type="match status" value="2"/>
</dbReference>
<dbReference type="InterPro" id="IPR029058">
    <property type="entry name" value="AB_hydrolase_fold"/>
</dbReference>
<dbReference type="GO" id="GO:0005764">
    <property type="term" value="C:lysosome"/>
    <property type="evidence" value="ECO:0007669"/>
    <property type="project" value="UniProtKB-SubCell"/>
</dbReference>
<dbReference type="EMBL" id="VYZN01000050">
    <property type="protein sequence ID" value="KAE9527868.1"/>
    <property type="molecule type" value="Genomic_DNA"/>
</dbReference>
<sequence>MTMSESNKCFNTSAPKQPYRPVVIVHGLMTGDVSTMQHLAARIAKLHPGTKTYVIDRFCGLASLEPLWRQTKKLADDLLRICSLHPEGVHVIGYSQGGLIARGMIENYGNEHNVRTFVSLSSPQGGQYGAECFTKMFPALTARTAYELFYTRLGQRALSVANYWYDPRHRDLYLKYSAYLAVIDNVKQQNSSDFNLKKNTNNDNDLRTMMVNTSTAEISNITNVAETYDDSSQMIEARVTRAIAAVCAATAEIAERHNDDNSDANSVQLSSVKVTSVDVDTVMAIDSAYDNYYAEYSKNSDPNIKKLGLTRLQHLVLIGGPDDGVISPWQSSQFAVLDSSGKLVPMRERRQDDIYSDNDPIGLHQLDMTDRLVEYTVPGVNHHEWHHNEKVLRECIIGWLD</sequence>
<dbReference type="GO" id="GO:0016790">
    <property type="term" value="F:thiolester hydrolase activity"/>
    <property type="evidence" value="ECO:0007669"/>
    <property type="project" value="TreeGrafter"/>
</dbReference>
<gene>
    <name evidence="10" type="ORF">AGLY_012692</name>
</gene>
<keyword evidence="6" id="KW-0458">Lysosome</keyword>
<evidence type="ECO:0000256" key="1">
    <source>
        <dbReference type="ARBA" id="ARBA00004371"/>
    </source>
</evidence>
<name>A0A6G0TAG1_APHGL</name>
<evidence type="ECO:0000313" key="10">
    <source>
        <dbReference type="EMBL" id="KAE9527868.1"/>
    </source>
</evidence>
<comment type="function">
    <text evidence="9">Catalyzes the cleavage of thioester bonds from S-palmitoyl-CoA or S-palmitoyl-N-acetylcysteamine (unbranched structures) but does not have activity against palmitoylcysteine or palmitoylated proteins, branched structures or bulky head groups. Conversely, hydrolyzes both long and short chain fatty acyl-CoA substrate.</text>
</comment>
<evidence type="ECO:0000256" key="4">
    <source>
        <dbReference type="ARBA" id="ARBA00022801"/>
    </source>
</evidence>
<proteinExistence type="inferred from homology"/>
<evidence type="ECO:0000256" key="7">
    <source>
        <dbReference type="ARBA" id="ARBA00038848"/>
    </source>
</evidence>
<dbReference type="SUPFAM" id="SSF53474">
    <property type="entry name" value="alpha/beta-Hydrolases"/>
    <property type="match status" value="1"/>
</dbReference>
<dbReference type="EC" id="3.1.2.2" evidence="7"/>
<keyword evidence="11" id="KW-1185">Reference proteome</keyword>
<dbReference type="Gene3D" id="3.40.50.1820">
    <property type="entry name" value="alpha/beta hydrolase"/>
    <property type="match status" value="2"/>
</dbReference>
<evidence type="ECO:0000256" key="9">
    <source>
        <dbReference type="ARBA" id="ARBA00093353"/>
    </source>
</evidence>
<comment type="catalytic activity">
    <reaction evidence="8">
        <text>S-hexadecanoyl-N-acetylcysteamine + H2O = N-acetylcysteamine + hexadecanoate + H(+)</text>
        <dbReference type="Rhea" id="RHEA:84099"/>
        <dbReference type="ChEBI" id="CHEBI:7896"/>
        <dbReference type="ChEBI" id="CHEBI:15377"/>
        <dbReference type="ChEBI" id="CHEBI:15378"/>
        <dbReference type="ChEBI" id="CHEBI:74410"/>
        <dbReference type="ChEBI" id="CHEBI:233601"/>
    </reaction>
</comment>
<dbReference type="PANTHER" id="PTHR11247:SF27">
    <property type="entry name" value="LYSOSOMAL THIOESTERASE PPT2"/>
    <property type="match status" value="1"/>
</dbReference>
<dbReference type="OrthoDB" id="155976at2759"/>
<comment type="caution">
    <text evidence="10">The sequence shown here is derived from an EMBL/GenBank/DDBJ whole genome shotgun (WGS) entry which is preliminary data.</text>
</comment>
<evidence type="ECO:0000256" key="5">
    <source>
        <dbReference type="ARBA" id="ARBA00023180"/>
    </source>
</evidence>
<evidence type="ECO:0000256" key="2">
    <source>
        <dbReference type="ARBA" id="ARBA00010758"/>
    </source>
</evidence>
<keyword evidence="4" id="KW-0378">Hydrolase</keyword>
<evidence type="ECO:0000256" key="3">
    <source>
        <dbReference type="ARBA" id="ARBA00022729"/>
    </source>
</evidence>
<protein>
    <recommendedName>
        <fullName evidence="7">palmitoyl-CoA hydrolase</fullName>
        <ecNumber evidence="7">3.1.2.2</ecNumber>
    </recommendedName>
</protein>
<organism evidence="10 11">
    <name type="scientific">Aphis glycines</name>
    <name type="common">Soybean aphid</name>
    <dbReference type="NCBI Taxonomy" id="307491"/>
    <lineage>
        <taxon>Eukaryota</taxon>
        <taxon>Metazoa</taxon>
        <taxon>Ecdysozoa</taxon>
        <taxon>Arthropoda</taxon>
        <taxon>Hexapoda</taxon>
        <taxon>Insecta</taxon>
        <taxon>Pterygota</taxon>
        <taxon>Neoptera</taxon>
        <taxon>Paraneoptera</taxon>
        <taxon>Hemiptera</taxon>
        <taxon>Sternorrhyncha</taxon>
        <taxon>Aphidomorpha</taxon>
        <taxon>Aphidoidea</taxon>
        <taxon>Aphididae</taxon>
        <taxon>Aphidini</taxon>
        <taxon>Aphis</taxon>
        <taxon>Aphis</taxon>
    </lineage>
</organism>
<dbReference type="PANTHER" id="PTHR11247">
    <property type="entry name" value="PALMITOYL-PROTEIN THIOESTERASE/DOLICHYLDIPHOSPHATASE 1"/>
    <property type="match status" value="1"/>
</dbReference>